<gene>
    <name evidence="3" type="ORF">KP509_02G055200</name>
</gene>
<evidence type="ECO:0000313" key="4">
    <source>
        <dbReference type="Proteomes" id="UP000825935"/>
    </source>
</evidence>
<name>A0A8T2VHJ1_CERRI</name>
<feature type="domain" description="CCHC-type" evidence="2">
    <location>
        <begin position="102"/>
        <end position="116"/>
    </location>
</feature>
<keyword evidence="4" id="KW-1185">Reference proteome</keyword>
<dbReference type="AlphaFoldDB" id="A0A8T2VHJ1"/>
<dbReference type="Proteomes" id="UP000825935">
    <property type="component" value="Chromosome 2"/>
</dbReference>
<organism evidence="3 4">
    <name type="scientific">Ceratopteris richardii</name>
    <name type="common">Triangle waterfern</name>
    <dbReference type="NCBI Taxonomy" id="49495"/>
    <lineage>
        <taxon>Eukaryota</taxon>
        <taxon>Viridiplantae</taxon>
        <taxon>Streptophyta</taxon>
        <taxon>Embryophyta</taxon>
        <taxon>Tracheophyta</taxon>
        <taxon>Polypodiopsida</taxon>
        <taxon>Polypodiidae</taxon>
        <taxon>Polypodiales</taxon>
        <taxon>Pteridineae</taxon>
        <taxon>Pteridaceae</taxon>
        <taxon>Parkerioideae</taxon>
        <taxon>Ceratopteris</taxon>
    </lineage>
</organism>
<sequence>MVSSRFDGTDFPRWKAQMWHTLVRAGLHVYVHRDAQRPRDMPDHVWMDMDALASSTIRLQLVDSIYESVMYEETSSALWQRLHDMYASPLTHVRHRSYRRLRCWDCGHEGHIRRRCFRRMRRRRQRYACDAGQVVVSGESMAVDYASDGDITFSYGSSLDSSYSLDGTHMAWLLDALASFHVTPYREWFYRFSGESRGCVQLPDGTIYDIEGAGDVCLMLPSGASLILRHVRYVPSFPMSLISVSQLQESRYYAFLGKHHFQLQLGPLMLVRGARIGHMYPLQVLHVRDSLISVGVQPYVRCETRHVSFYLPTDRSIDIHDAHVWKDSDAQIDAYVEHVLDVHDAYGEHDCFDHMDALIEHTLDDHLDALEHDMDAHAEHYDDTRLECDHQFDLGVDVVQLAHVEHDDTLGLVEHDSSHGIQCMVEHISSQDAQLDTSLVDSMADLDAEESAVMQSFLDSLMLDVDTDISGHVGLDDGALDALDTGMADVLRLAKIAEVSSAFGSLMYELLCSRPDIAVAIEAFALGVVSRSMIDIGIERVGALQELHQFLHQSDVSSTLTCMSLEQFEVHGYTLFEAVGVG</sequence>
<dbReference type="EMBL" id="CM035407">
    <property type="protein sequence ID" value="KAH7443909.1"/>
    <property type="molecule type" value="Genomic_DNA"/>
</dbReference>
<evidence type="ECO:0000256" key="1">
    <source>
        <dbReference type="PROSITE-ProRule" id="PRU00047"/>
    </source>
</evidence>
<reference evidence="3" key="1">
    <citation type="submission" date="2021-08" db="EMBL/GenBank/DDBJ databases">
        <title>WGS assembly of Ceratopteris richardii.</title>
        <authorList>
            <person name="Marchant D.B."/>
            <person name="Chen G."/>
            <person name="Jenkins J."/>
            <person name="Shu S."/>
            <person name="Leebens-Mack J."/>
            <person name="Grimwood J."/>
            <person name="Schmutz J."/>
            <person name="Soltis P."/>
            <person name="Soltis D."/>
            <person name="Chen Z.-H."/>
        </authorList>
    </citation>
    <scope>NUCLEOTIDE SEQUENCE</scope>
    <source>
        <strain evidence="3">Whitten #5841</strain>
        <tissue evidence="3">Leaf</tissue>
    </source>
</reference>
<dbReference type="Pfam" id="PF22936">
    <property type="entry name" value="Pol_BBD"/>
    <property type="match status" value="1"/>
</dbReference>
<comment type="caution">
    <text evidence="3">The sequence shown here is derived from an EMBL/GenBank/DDBJ whole genome shotgun (WGS) entry which is preliminary data.</text>
</comment>
<dbReference type="GO" id="GO:0003676">
    <property type="term" value="F:nucleic acid binding"/>
    <property type="evidence" value="ECO:0007669"/>
    <property type="project" value="InterPro"/>
</dbReference>
<accession>A0A8T2VHJ1</accession>
<protein>
    <recommendedName>
        <fullName evidence="2">CCHC-type domain-containing protein</fullName>
    </recommendedName>
</protein>
<dbReference type="PROSITE" id="PS50158">
    <property type="entry name" value="ZF_CCHC"/>
    <property type="match status" value="1"/>
</dbReference>
<keyword evidence="1" id="KW-0863">Zinc-finger</keyword>
<evidence type="ECO:0000313" key="3">
    <source>
        <dbReference type="EMBL" id="KAH7443909.1"/>
    </source>
</evidence>
<dbReference type="InterPro" id="IPR001878">
    <property type="entry name" value="Znf_CCHC"/>
</dbReference>
<dbReference type="InterPro" id="IPR054722">
    <property type="entry name" value="PolX-like_BBD"/>
</dbReference>
<keyword evidence="1" id="KW-0479">Metal-binding</keyword>
<dbReference type="GO" id="GO:0008270">
    <property type="term" value="F:zinc ion binding"/>
    <property type="evidence" value="ECO:0007669"/>
    <property type="project" value="UniProtKB-KW"/>
</dbReference>
<proteinExistence type="predicted"/>
<evidence type="ECO:0000259" key="2">
    <source>
        <dbReference type="PROSITE" id="PS50158"/>
    </source>
</evidence>
<keyword evidence="1" id="KW-0862">Zinc</keyword>